<dbReference type="PANTHER" id="PTHR10434">
    <property type="entry name" value="1-ACYL-SN-GLYCEROL-3-PHOSPHATE ACYLTRANSFERASE"/>
    <property type="match status" value="1"/>
</dbReference>
<accession>A0ABV0BL43</accession>
<keyword evidence="4" id="KW-0472">Membrane</keyword>
<keyword evidence="3 6" id="KW-0012">Acyltransferase</keyword>
<dbReference type="Proteomes" id="UP001418637">
    <property type="component" value="Unassembled WGS sequence"/>
</dbReference>
<organism evidence="6 7">
    <name type="scientific">Hohaiivirga grylli</name>
    <dbReference type="NCBI Taxonomy" id="3133970"/>
    <lineage>
        <taxon>Bacteria</taxon>
        <taxon>Pseudomonadati</taxon>
        <taxon>Pseudomonadota</taxon>
        <taxon>Alphaproteobacteria</taxon>
        <taxon>Hyphomicrobiales</taxon>
        <taxon>Methylobacteriaceae</taxon>
        <taxon>Hohaiivirga</taxon>
    </lineage>
</organism>
<evidence type="ECO:0000313" key="7">
    <source>
        <dbReference type="Proteomes" id="UP001418637"/>
    </source>
</evidence>
<protein>
    <submittedName>
        <fullName evidence="6">Lysophospholipid acyltransferase family protein</fullName>
    </submittedName>
</protein>
<dbReference type="CDD" id="cd07989">
    <property type="entry name" value="LPLAT_AGPAT-like"/>
    <property type="match status" value="1"/>
</dbReference>
<evidence type="ECO:0000256" key="2">
    <source>
        <dbReference type="ARBA" id="ARBA00022679"/>
    </source>
</evidence>
<dbReference type="SMART" id="SM00563">
    <property type="entry name" value="PlsC"/>
    <property type="match status" value="1"/>
</dbReference>
<dbReference type="InterPro" id="IPR002123">
    <property type="entry name" value="Plipid/glycerol_acylTrfase"/>
</dbReference>
<keyword evidence="7" id="KW-1185">Reference proteome</keyword>
<dbReference type="GO" id="GO:0016746">
    <property type="term" value="F:acyltransferase activity"/>
    <property type="evidence" value="ECO:0007669"/>
    <property type="project" value="UniProtKB-KW"/>
</dbReference>
<reference evidence="6 7" key="1">
    <citation type="submission" date="2024-04" db="EMBL/GenBank/DDBJ databases">
        <title>A novel species isolated from cricket.</title>
        <authorList>
            <person name="Wang H.-C."/>
        </authorList>
    </citation>
    <scope>NUCLEOTIDE SEQUENCE [LARGE SCALE GENOMIC DNA]</scope>
    <source>
        <strain evidence="6 7">WL0021</strain>
    </source>
</reference>
<dbReference type="EMBL" id="JBBYXI010000004">
    <property type="protein sequence ID" value="MEN3931629.1"/>
    <property type="molecule type" value="Genomic_DNA"/>
</dbReference>
<keyword evidence="4" id="KW-0812">Transmembrane</keyword>
<dbReference type="SUPFAM" id="SSF69593">
    <property type="entry name" value="Glycerol-3-phosphate (1)-acyltransferase"/>
    <property type="match status" value="1"/>
</dbReference>
<sequence length="244" mass="27816">MLVFRSLVFNLAFYLNMALWLVVGLPCFVFPRRNLQNLMIAWAGSSMWLMKVIVGTRVEARGLENLQQGGLLVASKHQSLWETFALLPYFDDAAFVLKRELSWIPLFGWYILKSKMIPVDRNGTISAIKSLTAKSKEAVEEGRQLIIFPEGTRRAPGAEPSYKSGTTHLYKRLGKPCLPVALNSGLFWPRRKFLRYPGTIVIEFLPIIPAGLKADEFEQQLQTGIETSSNRLWKEGLEERERLL</sequence>
<dbReference type="PANTHER" id="PTHR10434:SF40">
    <property type="entry name" value="1-ACYL-SN-GLYCEROL-3-PHOSPHATE ACYLTRANSFERASE"/>
    <property type="match status" value="1"/>
</dbReference>
<gene>
    <name evidence="6" type="ORF">WJT86_11250</name>
</gene>
<feature type="domain" description="Phospholipid/glycerol acyltransferase" evidence="5">
    <location>
        <begin position="71"/>
        <end position="185"/>
    </location>
</feature>
<evidence type="ECO:0000313" key="6">
    <source>
        <dbReference type="EMBL" id="MEN3931629.1"/>
    </source>
</evidence>
<keyword evidence="2" id="KW-0808">Transferase</keyword>
<evidence type="ECO:0000256" key="1">
    <source>
        <dbReference type="ARBA" id="ARBA00005189"/>
    </source>
</evidence>
<comment type="pathway">
    <text evidence="1">Lipid metabolism.</text>
</comment>
<evidence type="ECO:0000259" key="5">
    <source>
        <dbReference type="SMART" id="SM00563"/>
    </source>
</evidence>
<comment type="caution">
    <text evidence="6">The sequence shown here is derived from an EMBL/GenBank/DDBJ whole genome shotgun (WGS) entry which is preliminary data.</text>
</comment>
<feature type="transmembrane region" description="Helical" evidence="4">
    <location>
        <begin position="12"/>
        <end position="30"/>
    </location>
</feature>
<dbReference type="Pfam" id="PF01553">
    <property type="entry name" value="Acyltransferase"/>
    <property type="match status" value="1"/>
</dbReference>
<keyword evidence="4" id="KW-1133">Transmembrane helix</keyword>
<name>A0ABV0BL43_9HYPH</name>
<evidence type="ECO:0000256" key="3">
    <source>
        <dbReference type="ARBA" id="ARBA00023315"/>
    </source>
</evidence>
<proteinExistence type="predicted"/>
<evidence type="ECO:0000256" key="4">
    <source>
        <dbReference type="SAM" id="Phobius"/>
    </source>
</evidence>
<dbReference type="RefSeq" id="WP_346337671.1">
    <property type="nucleotide sequence ID" value="NZ_JBBYXI010000004.1"/>
</dbReference>